<dbReference type="InterPro" id="IPR029787">
    <property type="entry name" value="Nucleotide_cyclase"/>
</dbReference>
<proteinExistence type="predicted"/>
<sequence length="567" mass="61800">MIDYQQTFQHDPHALMVLTPDLVIVDANPAYLAKLDATLEAIKGRPVFDAFPPRENGAMRQARASLEEVLRTGKPHTLDLLYFPVLRQMPDGQVWEDRFWSITNTPILGADGSVSHILHCVTDVTGLIDPGLGQPADGQHNFEELRQATVARRINRALVSERSHLRHLMQQAPGFVAVGRGPEHVFELANEAYYSLVGHRDILGKPVRHALPELEGQGFFELLDRVYTTGEPFIGRAMPVQLRPQADGPTVEHHIDFIYQPILDDAGEVSGVFVQGHDVSEAYQLSQEVSYQAAHDALTGLANRREFERCLRIAIDELEGEAMHSVLYLDLDQFKIVNDTCGHSAGDELLRHVSMILGQQVAPHDTLAGWAATSSACCFAIARKPPPSASPTSCARWCRRSSSAGRSACSPAASASAWPASGPASATLNRCSAPRIPPASWPRKRAATACRCTAPKTRSWPPAGARWTGRCACARRCARTASSSTSRPWCRCRRGTAPPAAGGADPPARRGRQPGAADGLHPGRRALRHHAGHRPLGDHPRPGLPRAAEPGPRRAHPAVDQPVRRHA</sequence>
<keyword evidence="4" id="KW-1185">Reference proteome</keyword>
<dbReference type="InterPro" id="IPR043128">
    <property type="entry name" value="Rev_trsase/Diguanyl_cyclase"/>
</dbReference>
<dbReference type="SMART" id="SM00267">
    <property type="entry name" value="GGDEF"/>
    <property type="match status" value="1"/>
</dbReference>
<reference evidence="3 4" key="1">
    <citation type="submission" date="2019-08" db="EMBL/GenBank/DDBJ databases">
        <authorList>
            <person name="Karlyshev A.V."/>
        </authorList>
    </citation>
    <scope>NUCLEOTIDE SEQUENCE [LARGE SCALE GENOMIC DNA]</scope>
    <source>
        <strain evidence="3 4">Alg18-2.2</strain>
    </source>
</reference>
<dbReference type="CDD" id="cd00130">
    <property type="entry name" value="PAS"/>
    <property type="match status" value="1"/>
</dbReference>
<evidence type="ECO:0000256" key="1">
    <source>
        <dbReference type="SAM" id="MobiDB-lite"/>
    </source>
</evidence>
<name>A0A5C8KYX9_9GAMM</name>
<dbReference type="PANTHER" id="PTHR44757">
    <property type="entry name" value="DIGUANYLATE CYCLASE DGCP"/>
    <property type="match status" value="1"/>
</dbReference>
<dbReference type="Pfam" id="PF08448">
    <property type="entry name" value="PAS_4"/>
    <property type="match status" value="2"/>
</dbReference>
<feature type="compositionally biased region" description="Low complexity" evidence="1">
    <location>
        <begin position="497"/>
        <end position="506"/>
    </location>
</feature>
<dbReference type="PANTHER" id="PTHR44757:SF2">
    <property type="entry name" value="BIOFILM ARCHITECTURE MAINTENANCE PROTEIN MBAA"/>
    <property type="match status" value="1"/>
</dbReference>
<dbReference type="CDD" id="cd01949">
    <property type="entry name" value="GGDEF"/>
    <property type="match status" value="1"/>
</dbReference>
<dbReference type="PROSITE" id="PS50113">
    <property type="entry name" value="PAC"/>
    <property type="match status" value="1"/>
</dbReference>
<feature type="compositionally biased region" description="Basic residues" evidence="1">
    <location>
        <begin position="522"/>
        <end position="533"/>
    </location>
</feature>
<dbReference type="Proteomes" id="UP000321248">
    <property type="component" value="Unassembled WGS sequence"/>
</dbReference>
<dbReference type="InterPro" id="IPR013656">
    <property type="entry name" value="PAS_4"/>
</dbReference>
<dbReference type="Pfam" id="PF00990">
    <property type="entry name" value="GGDEF"/>
    <property type="match status" value="1"/>
</dbReference>
<feature type="region of interest" description="Disordered" evidence="1">
    <location>
        <begin position="497"/>
        <end position="567"/>
    </location>
</feature>
<dbReference type="InterPro" id="IPR000160">
    <property type="entry name" value="GGDEF_dom"/>
</dbReference>
<dbReference type="EMBL" id="VRTS01000003">
    <property type="protein sequence ID" value="TXK64577.1"/>
    <property type="molecule type" value="Genomic_DNA"/>
</dbReference>
<protein>
    <submittedName>
        <fullName evidence="3">PAS domain-containing protein</fullName>
    </submittedName>
</protein>
<dbReference type="OrthoDB" id="8820742at2"/>
<feature type="domain" description="PAC" evidence="2">
    <location>
        <begin position="236"/>
        <end position="291"/>
    </location>
</feature>
<evidence type="ECO:0000259" key="2">
    <source>
        <dbReference type="PROSITE" id="PS50113"/>
    </source>
</evidence>
<comment type="caution">
    <text evidence="3">The sequence shown here is derived from an EMBL/GenBank/DDBJ whole genome shotgun (WGS) entry which is preliminary data.</text>
</comment>
<dbReference type="AlphaFoldDB" id="A0A5C8KYX9"/>
<dbReference type="InterPro" id="IPR035965">
    <property type="entry name" value="PAS-like_dom_sf"/>
</dbReference>
<evidence type="ECO:0000313" key="4">
    <source>
        <dbReference type="Proteomes" id="UP000321248"/>
    </source>
</evidence>
<dbReference type="SMART" id="SM00091">
    <property type="entry name" value="PAS"/>
    <property type="match status" value="2"/>
</dbReference>
<dbReference type="SUPFAM" id="SSF55785">
    <property type="entry name" value="PYP-like sensor domain (PAS domain)"/>
    <property type="match status" value="2"/>
</dbReference>
<dbReference type="Gene3D" id="3.30.450.20">
    <property type="entry name" value="PAS domain"/>
    <property type="match status" value="2"/>
</dbReference>
<dbReference type="SUPFAM" id="SSF55073">
    <property type="entry name" value="Nucleotide cyclase"/>
    <property type="match status" value="1"/>
</dbReference>
<dbReference type="Gene3D" id="3.30.70.270">
    <property type="match status" value="1"/>
</dbReference>
<accession>A0A5C8KYX9</accession>
<dbReference type="InterPro" id="IPR000014">
    <property type="entry name" value="PAS"/>
</dbReference>
<dbReference type="InterPro" id="IPR000700">
    <property type="entry name" value="PAS-assoc_C"/>
</dbReference>
<dbReference type="NCBIfam" id="TIGR00254">
    <property type="entry name" value="GGDEF"/>
    <property type="match status" value="1"/>
</dbReference>
<evidence type="ECO:0000313" key="3">
    <source>
        <dbReference type="EMBL" id="TXK64577.1"/>
    </source>
</evidence>
<organism evidence="3 4">
    <name type="scientific">Alkalisalibacterium limincola</name>
    <dbReference type="NCBI Taxonomy" id="2699169"/>
    <lineage>
        <taxon>Bacteria</taxon>
        <taxon>Pseudomonadati</taxon>
        <taxon>Pseudomonadota</taxon>
        <taxon>Gammaproteobacteria</taxon>
        <taxon>Lysobacterales</taxon>
        <taxon>Lysobacteraceae</taxon>
        <taxon>Alkalisalibacterium</taxon>
    </lineage>
</organism>
<dbReference type="InterPro" id="IPR052155">
    <property type="entry name" value="Biofilm_reg_signaling"/>
</dbReference>
<gene>
    <name evidence="3" type="ORF">FU658_06810</name>
</gene>